<evidence type="ECO:0000313" key="4">
    <source>
        <dbReference type="Proteomes" id="UP000065807"/>
    </source>
</evidence>
<dbReference type="GO" id="GO:0005737">
    <property type="term" value="C:cytoplasm"/>
    <property type="evidence" value="ECO:0007669"/>
    <property type="project" value="UniProtKB-SubCell"/>
</dbReference>
<reference evidence="4" key="1">
    <citation type="submission" date="2015-07" db="EMBL/GenBank/DDBJ databases">
        <title>Complete genome sequence and phylogenetic analysis of Limnochorda pilosa.</title>
        <authorList>
            <person name="Watanabe M."/>
            <person name="Kojima H."/>
            <person name="Fukui M."/>
        </authorList>
    </citation>
    <scope>NUCLEOTIDE SEQUENCE [LARGE SCALE GENOMIC DNA]</scope>
    <source>
        <strain evidence="4">HC45</strain>
    </source>
</reference>
<dbReference type="Proteomes" id="UP000065807">
    <property type="component" value="Chromosome"/>
</dbReference>
<dbReference type="PANTHER" id="PTHR21043">
    <property type="entry name" value="IOJAP SUPERFAMILY ORTHOLOG"/>
    <property type="match status" value="1"/>
</dbReference>
<dbReference type="RefSeq" id="WP_068139201.1">
    <property type="nucleotide sequence ID" value="NZ_AP014924.1"/>
</dbReference>
<dbReference type="NCBIfam" id="TIGR00090">
    <property type="entry name" value="rsfS_iojap_ybeB"/>
    <property type="match status" value="1"/>
</dbReference>
<reference evidence="4" key="2">
    <citation type="journal article" date="2016" name="Int. J. Syst. Evol. Microbiol.">
        <title>Complete genome sequence and cell structure of Limnochorda pilosa, a Gram-negative spore-former within the phylum Firmicutes.</title>
        <authorList>
            <person name="Watanabe M."/>
            <person name="Kojima H."/>
            <person name="Fukui M."/>
        </authorList>
    </citation>
    <scope>NUCLEOTIDE SEQUENCE [LARGE SCALE GENOMIC DNA]</scope>
    <source>
        <strain evidence="4">HC45</strain>
    </source>
</reference>
<comment type="subcellular location">
    <subcellularLocation>
        <location evidence="2">Cytoplasm</location>
    </subcellularLocation>
</comment>
<sequence>MHLSGEEIALLAARAAEEKKAIDVLILDVREQTVLTDYFVVASAETPPHVRAIVEAIDERVAANGGHARRREGRQEARWVLLDYDSVMVHVMDEEVRDYYDLERLWKDAPRIGLSRMEERVRIGP</sequence>
<dbReference type="AlphaFoldDB" id="A0A0K2SNL3"/>
<keyword evidence="2" id="KW-0678">Repressor</keyword>
<dbReference type="EMBL" id="AP014924">
    <property type="protein sequence ID" value="BAS28602.1"/>
    <property type="molecule type" value="Genomic_DNA"/>
</dbReference>
<dbReference type="PANTHER" id="PTHR21043:SF0">
    <property type="entry name" value="MITOCHONDRIAL ASSEMBLY OF RIBOSOMAL LARGE SUBUNIT PROTEIN 1"/>
    <property type="match status" value="1"/>
</dbReference>
<dbReference type="KEGG" id="lpil:LIP_2773"/>
<dbReference type="HAMAP" id="MF_01477">
    <property type="entry name" value="Iojap_RsfS"/>
    <property type="match status" value="1"/>
</dbReference>
<keyword evidence="4" id="KW-1185">Reference proteome</keyword>
<evidence type="ECO:0000313" key="3">
    <source>
        <dbReference type="EMBL" id="BAS28602.1"/>
    </source>
</evidence>
<comment type="subunit">
    <text evidence="2">Interacts with ribosomal protein uL14 (rplN).</text>
</comment>
<dbReference type="PATRIC" id="fig|1555112.3.peg.2815"/>
<dbReference type="STRING" id="1555112.LIP_2773"/>
<comment type="function">
    <text evidence="2">Functions as a ribosomal silencing factor. Interacts with ribosomal protein uL14 (rplN), blocking formation of intersubunit bridge B8. Prevents association of the 30S and 50S ribosomal subunits and the formation of functional ribosomes, thus repressing translation.</text>
</comment>
<comment type="similarity">
    <text evidence="1 2">Belongs to the Iojap/RsfS family.</text>
</comment>
<keyword evidence="2" id="KW-0810">Translation regulation</keyword>
<dbReference type="SUPFAM" id="SSF81301">
    <property type="entry name" value="Nucleotidyltransferase"/>
    <property type="match status" value="1"/>
</dbReference>
<name>A0A0K2SNL3_LIMPI</name>
<accession>A0A0K2SNL3</accession>
<dbReference type="GO" id="GO:0042256">
    <property type="term" value="P:cytosolic ribosome assembly"/>
    <property type="evidence" value="ECO:0007669"/>
    <property type="project" value="UniProtKB-UniRule"/>
</dbReference>
<organism evidence="3 4">
    <name type="scientific">Limnochorda pilosa</name>
    <dbReference type="NCBI Taxonomy" id="1555112"/>
    <lineage>
        <taxon>Bacteria</taxon>
        <taxon>Bacillati</taxon>
        <taxon>Bacillota</taxon>
        <taxon>Limnochordia</taxon>
        <taxon>Limnochordales</taxon>
        <taxon>Limnochordaceae</taxon>
        <taxon>Limnochorda</taxon>
    </lineage>
</organism>
<dbReference type="GO" id="GO:0043023">
    <property type="term" value="F:ribosomal large subunit binding"/>
    <property type="evidence" value="ECO:0007669"/>
    <property type="project" value="TreeGrafter"/>
</dbReference>
<dbReference type="InterPro" id="IPR004394">
    <property type="entry name" value="Iojap/RsfS/C7orf30"/>
</dbReference>
<dbReference type="Pfam" id="PF02410">
    <property type="entry name" value="RsfS"/>
    <property type="match status" value="1"/>
</dbReference>
<evidence type="ECO:0000256" key="1">
    <source>
        <dbReference type="ARBA" id="ARBA00010574"/>
    </source>
</evidence>
<dbReference type="GO" id="GO:0090071">
    <property type="term" value="P:negative regulation of ribosome biogenesis"/>
    <property type="evidence" value="ECO:0007669"/>
    <property type="project" value="UniProtKB-UniRule"/>
</dbReference>
<protein>
    <recommendedName>
        <fullName evidence="2">Ribosomal silencing factor RsfS</fullName>
    </recommendedName>
</protein>
<dbReference type="OrthoDB" id="9793681at2"/>
<dbReference type="Gene3D" id="3.30.460.10">
    <property type="entry name" value="Beta Polymerase, domain 2"/>
    <property type="match status" value="1"/>
</dbReference>
<proteinExistence type="inferred from homology"/>
<dbReference type="GO" id="GO:0017148">
    <property type="term" value="P:negative regulation of translation"/>
    <property type="evidence" value="ECO:0007669"/>
    <property type="project" value="UniProtKB-UniRule"/>
</dbReference>
<keyword evidence="2" id="KW-0963">Cytoplasm</keyword>
<dbReference type="InterPro" id="IPR043519">
    <property type="entry name" value="NT_sf"/>
</dbReference>
<evidence type="ECO:0000256" key="2">
    <source>
        <dbReference type="HAMAP-Rule" id="MF_01477"/>
    </source>
</evidence>
<gene>
    <name evidence="2" type="primary">rsfS</name>
    <name evidence="3" type="ORF">LIP_2773</name>
</gene>